<evidence type="ECO:0000313" key="4">
    <source>
        <dbReference type="Proteomes" id="UP001212421"/>
    </source>
</evidence>
<evidence type="ECO:0000256" key="1">
    <source>
        <dbReference type="SAM" id="MobiDB-lite"/>
    </source>
</evidence>
<feature type="compositionally biased region" description="Basic and acidic residues" evidence="1">
    <location>
        <begin position="176"/>
        <end position="209"/>
    </location>
</feature>
<evidence type="ECO:0000256" key="2">
    <source>
        <dbReference type="SAM" id="Phobius"/>
    </source>
</evidence>
<organism evidence="3 4">
    <name type="scientific">Cryobacterium breve</name>
    <dbReference type="NCBI Taxonomy" id="1259258"/>
    <lineage>
        <taxon>Bacteria</taxon>
        <taxon>Bacillati</taxon>
        <taxon>Actinomycetota</taxon>
        <taxon>Actinomycetes</taxon>
        <taxon>Micrococcales</taxon>
        <taxon>Microbacteriaceae</taxon>
        <taxon>Cryobacterium</taxon>
    </lineage>
</organism>
<proteinExistence type="predicted"/>
<feature type="compositionally biased region" description="Polar residues" evidence="1">
    <location>
        <begin position="212"/>
        <end position="224"/>
    </location>
</feature>
<dbReference type="Proteomes" id="UP001212421">
    <property type="component" value="Chromosome"/>
</dbReference>
<evidence type="ECO:0008006" key="5">
    <source>
        <dbReference type="Google" id="ProtNLM"/>
    </source>
</evidence>
<sequence length="224" mass="24531">MRVLLKEILDCPPDAAWRALQSPAVFREVSSPLISVESLEADGFPSIWEPGEHPVELTALGLVPMGKQVIRLQMSTERRDGVRIVRDTGRGVSGALEAVTLWDHRMAVAADPAGTGKTLYRDQLIFGTGALTLASWPVFWAMWQWRMLQLKRLAPTWRFDVGIDAAGSAGPTDGDASTRPDEFDGDSVRIARERPENTPETEKLRRIGSADDGNTTPTPTEAPA</sequence>
<protein>
    <recommendedName>
        <fullName evidence="5">SRPBCC family protein</fullName>
    </recommendedName>
</protein>
<feature type="transmembrane region" description="Helical" evidence="2">
    <location>
        <begin position="124"/>
        <end position="143"/>
    </location>
</feature>
<keyword evidence="2" id="KW-0812">Transmembrane</keyword>
<name>A0ABY7NEY5_9MICO</name>
<keyword evidence="4" id="KW-1185">Reference proteome</keyword>
<keyword evidence="2" id="KW-1133">Transmembrane helix</keyword>
<evidence type="ECO:0000313" key="3">
    <source>
        <dbReference type="EMBL" id="WBM79356.1"/>
    </source>
</evidence>
<gene>
    <name evidence="3" type="ORF">KIV56_13195</name>
</gene>
<dbReference type="RefSeq" id="WP_281533900.1">
    <property type="nucleotide sequence ID" value="NZ_CP075584.1"/>
</dbReference>
<feature type="region of interest" description="Disordered" evidence="1">
    <location>
        <begin position="167"/>
        <end position="224"/>
    </location>
</feature>
<accession>A0ABY7NEY5</accession>
<dbReference type="EMBL" id="CP075584">
    <property type="protein sequence ID" value="WBM79356.1"/>
    <property type="molecule type" value="Genomic_DNA"/>
</dbReference>
<reference evidence="3 4" key="1">
    <citation type="submission" date="2021-05" db="EMBL/GenBank/DDBJ databases">
        <authorList>
            <person name="Kumar R."/>
            <person name="Kumar A."/>
            <person name="Mukhia S."/>
        </authorList>
    </citation>
    <scope>NUCLEOTIDE SEQUENCE [LARGE SCALE GENOMIC DNA]</scope>
    <source>
        <strain evidence="3 4">ERMR7:08</strain>
    </source>
</reference>
<keyword evidence="2" id="KW-0472">Membrane</keyword>